<dbReference type="KEGG" id="sbae:DSM104329_01795"/>
<feature type="chain" id="PRO_5038343620" evidence="2">
    <location>
        <begin position="21"/>
        <end position="252"/>
    </location>
</feature>
<dbReference type="RefSeq" id="WP_259315094.1">
    <property type="nucleotide sequence ID" value="NZ_CP087164.1"/>
</dbReference>
<evidence type="ECO:0000313" key="3">
    <source>
        <dbReference type="EMBL" id="UGS35407.1"/>
    </source>
</evidence>
<dbReference type="PROSITE" id="PS51257">
    <property type="entry name" value="PROKAR_LIPOPROTEIN"/>
    <property type="match status" value="1"/>
</dbReference>
<evidence type="ECO:0000313" key="4">
    <source>
        <dbReference type="Proteomes" id="UP001162834"/>
    </source>
</evidence>
<reference evidence="3" key="1">
    <citation type="journal article" date="2022" name="Int. J. Syst. Evol. Microbiol.">
        <title>Pseudomonas aegrilactucae sp. nov. and Pseudomonas morbosilactucae sp. nov., pathogens causing bacterial rot of lettuce in Japan.</title>
        <authorList>
            <person name="Sawada H."/>
            <person name="Fujikawa T."/>
            <person name="Satou M."/>
        </authorList>
    </citation>
    <scope>NUCLEOTIDE SEQUENCE</scope>
    <source>
        <strain evidence="3">0166_1</strain>
    </source>
</reference>
<evidence type="ECO:0000256" key="1">
    <source>
        <dbReference type="SAM" id="MobiDB-lite"/>
    </source>
</evidence>
<feature type="region of interest" description="Disordered" evidence="1">
    <location>
        <begin position="227"/>
        <end position="252"/>
    </location>
</feature>
<dbReference type="EMBL" id="CP087164">
    <property type="protein sequence ID" value="UGS35407.1"/>
    <property type="molecule type" value="Genomic_DNA"/>
</dbReference>
<keyword evidence="2" id="KW-0732">Signal</keyword>
<name>A0A9E6XX59_9ACTN</name>
<sequence length="252" mass="25712">MSRRAAGIAAVLMACAAVVAAPAAAAAPPAPPAPPTPLAPSALRVLSGRGSADIEVTYASDPRTCARSGRCGIAGVVGVHVPSGARAGGAQLTLDGRTIGFGGLVSTRARTAASVFMPGGGRCRDELRTPLLSYVLTTRGDRARITFLAVAASTVVAGAEPLATRCSGPLTVDLARSGALPRTRWLPRARLDSGRPMTVRATGRRRFHAGGFRGVVRYRVTLRVTSSANDDVPEPHPAPPGVADRTLAVSPG</sequence>
<gene>
    <name evidence="3" type="ORF">DSM104329_01795</name>
</gene>
<evidence type="ECO:0000256" key="2">
    <source>
        <dbReference type="SAM" id="SignalP"/>
    </source>
</evidence>
<protein>
    <submittedName>
        <fullName evidence="3">Uncharacterized protein</fullName>
    </submittedName>
</protein>
<organism evidence="3 4">
    <name type="scientific">Capillimicrobium parvum</name>
    <dbReference type="NCBI Taxonomy" id="2884022"/>
    <lineage>
        <taxon>Bacteria</taxon>
        <taxon>Bacillati</taxon>
        <taxon>Actinomycetota</taxon>
        <taxon>Thermoleophilia</taxon>
        <taxon>Solirubrobacterales</taxon>
        <taxon>Capillimicrobiaceae</taxon>
        <taxon>Capillimicrobium</taxon>
    </lineage>
</organism>
<dbReference type="AlphaFoldDB" id="A0A9E6XX59"/>
<feature type="signal peptide" evidence="2">
    <location>
        <begin position="1"/>
        <end position="20"/>
    </location>
</feature>
<proteinExistence type="predicted"/>
<dbReference type="Proteomes" id="UP001162834">
    <property type="component" value="Chromosome"/>
</dbReference>
<keyword evidence="4" id="KW-1185">Reference proteome</keyword>
<accession>A0A9E6XX59</accession>